<keyword evidence="4" id="KW-0698">rRNA processing</keyword>
<organism evidence="8 9">
    <name type="scientific">Taphrina deformans (strain PYCC 5710 / ATCC 11124 / CBS 356.35 / IMI 108563 / JCM 9778 / NBRC 8474)</name>
    <name type="common">Peach leaf curl fungus</name>
    <name type="synonym">Lalaria deformans</name>
    <dbReference type="NCBI Taxonomy" id="1097556"/>
    <lineage>
        <taxon>Eukaryota</taxon>
        <taxon>Fungi</taxon>
        <taxon>Dikarya</taxon>
        <taxon>Ascomycota</taxon>
        <taxon>Taphrinomycotina</taxon>
        <taxon>Taphrinomycetes</taxon>
        <taxon>Taphrinales</taxon>
        <taxon>Taphrinaceae</taxon>
        <taxon>Taphrina</taxon>
    </lineage>
</organism>
<dbReference type="OrthoDB" id="441771at2759"/>
<comment type="caution">
    <text evidence="8">The sequence shown here is derived from an EMBL/GenBank/DDBJ whole genome shotgun (WGS) entry which is preliminary data.</text>
</comment>
<dbReference type="PANTHER" id="PTHR23183">
    <property type="entry name" value="NOP14"/>
    <property type="match status" value="1"/>
</dbReference>
<protein>
    <submittedName>
        <fullName evidence="8">Probable nucleolar complex protein 14</fullName>
    </submittedName>
</protein>
<dbReference type="InterPro" id="IPR007276">
    <property type="entry name" value="Nop14"/>
</dbReference>
<comment type="function">
    <text evidence="6">Involved in nucleolar processing of pre-18S ribosomal RNA. Has a role in the nuclear export of 40S pre-ribosomal subunit to the cytoplasm.</text>
</comment>
<feature type="compositionally biased region" description="Basic and acidic residues" evidence="7">
    <location>
        <begin position="230"/>
        <end position="241"/>
    </location>
</feature>
<feature type="region of interest" description="Disordered" evidence="7">
    <location>
        <begin position="34"/>
        <end position="81"/>
    </location>
</feature>
<evidence type="ECO:0000256" key="6">
    <source>
        <dbReference type="ARBA" id="ARBA00024695"/>
    </source>
</evidence>
<name>R4X697_TAPDE</name>
<dbReference type="GO" id="GO:0032040">
    <property type="term" value="C:small-subunit processome"/>
    <property type="evidence" value="ECO:0007669"/>
    <property type="project" value="InterPro"/>
</dbReference>
<evidence type="ECO:0000256" key="2">
    <source>
        <dbReference type="ARBA" id="ARBA00007466"/>
    </source>
</evidence>
<keyword evidence="5" id="KW-0539">Nucleus</keyword>
<dbReference type="eggNOG" id="KOG2147">
    <property type="taxonomic scope" value="Eukaryota"/>
</dbReference>
<dbReference type="EMBL" id="CAHR02000002">
    <property type="protein sequence ID" value="CCG80515.1"/>
    <property type="molecule type" value="Genomic_DNA"/>
</dbReference>
<comment type="subcellular location">
    <subcellularLocation>
        <location evidence="1">Nucleus</location>
        <location evidence="1">Nucleolus</location>
    </subcellularLocation>
</comment>
<dbReference type="STRING" id="1097556.R4X697"/>
<evidence type="ECO:0000313" key="8">
    <source>
        <dbReference type="EMBL" id="CCG80515.1"/>
    </source>
</evidence>
<evidence type="ECO:0000256" key="1">
    <source>
        <dbReference type="ARBA" id="ARBA00004604"/>
    </source>
</evidence>
<comment type="similarity">
    <text evidence="2">Belongs to the NOP14 family.</text>
</comment>
<feature type="compositionally biased region" description="Basic and acidic residues" evidence="7">
    <location>
        <begin position="52"/>
        <end position="81"/>
    </location>
</feature>
<feature type="compositionally biased region" description="Acidic residues" evidence="7">
    <location>
        <begin position="417"/>
        <end position="472"/>
    </location>
</feature>
<feature type="compositionally biased region" description="Acidic residues" evidence="7">
    <location>
        <begin position="376"/>
        <end position="398"/>
    </location>
</feature>
<dbReference type="Proteomes" id="UP000013776">
    <property type="component" value="Unassembled WGS sequence"/>
</dbReference>
<feature type="compositionally biased region" description="Basic and acidic residues" evidence="7">
    <location>
        <begin position="114"/>
        <end position="146"/>
    </location>
</feature>
<dbReference type="VEuPathDB" id="FungiDB:TAPDE_000018"/>
<dbReference type="GO" id="GO:0030490">
    <property type="term" value="P:maturation of SSU-rRNA"/>
    <property type="evidence" value="ECO:0007669"/>
    <property type="project" value="TreeGrafter"/>
</dbReference>
<evidence type="ECO:0000313" key="9">
    <source>
        <dbReference type="Proteomes" id="UP000013776"/>
    </source>
</evidence>
<keyword evidence="3" id="KW-0690">Ribosome biogenesis</keyword>
<keyword evidence="9" id="KW-1185">Reference proteome</keyword>
<feature type="compositionally biased region" description="Acidic residues" evidence="7">
    <location>
        <begin position="261"/>
        <end position="276"/>
    </location>
</feature>
<sequence>MPQYNNSEPIERMAHVNLEIIRNVTELGEIGMAKKDSQSQLKRLKSALRESGISRDPKAKGPRKGRVDREKELSKIREKFNPYESQINKSKFAVGGRKIKGTEGRPGAAASIAEKMRRETIGKERERKGRVGGVLDRRFGEGRADLTPEQIQLERYTRERQKGKRRNNFSLEDEEGEEGLTHLGQSLSAMDDFGPAPMSDDEDMGPEMVSRTNFGGFEEELEEDEIIGEDGEKRKKTKAEVMQEIIAKSKQGRSDRQRQAEEDDDAREALDADLEDLQMLLNDSQQKKPVATDGLSADRMQALQEDTEYDKAVKSLIYDRRAKASERTKTEEELIEEEAKRLHEQEEARIKRMRGEDPDEITDSRKKRRRKAQGDDLSDDFQSDSGSEDDEEEEEEIGEFGRGVNAAASQEVALDSADSDSDEDEDDSDADSDASGEGENVDLGDELALDESDLGSQDEDDIESDSDDEDLPSTELIEAAQAELARREAETSQGNKAPKSILKSSIPAAVTINPSELKFTYPCPASLDQLLAITSPLSETDIPTALHRIRVLHHPRLNPANNEKLSRYLQILIDFVLLSDIPTRVQDYCVTQIQELSQKYWEPSASHFLEILDELRQAMYKKMTKCWTLRELKFMSLIGQVWSTSDAYHKIVTPAFLVVAQYLSQNSDASIEAKGAKLTLCSIIAHWVRDSKRYMPEVMQTLLSIMVTVPTTDTKSLEKLDIRHLENASNSSLHNAAERLTMQLATLYISNPAFLDIFTPFLPHMQVPHLKESLEKSLTNASKSRRPLSLQSHRPIPLATFVPKFEESFNLDKKSYDRNADRAGDAKLKAEIRDARRGAVRVLRRDAAFEAREGARERRGKDAAYKAKINKVENKLRQRD</sequence>
<proteinExistence type="inferred from homology"/>
<dbReference type="PANTHER" id="PTHR23183:SF0">
    <property type="entry name" value="NUCLEOLAR PROTEIN 14"/>
    <property type="match status" value="1"/>
</dbReference>
<dbReference type="Pfam" id="PF04147">
    <property type="entry name" value="Nop14"/>
    <property type="match status" value="2"/>
</dbReference>
<dbReference type="AlphaFoldDB" id="R4X697"/>
<dbReference type="GO" id="GO:0030692">
    <property type="term" value="C:Noc4p-Nop14p complex"/>
    <property type="evidence" value="ECO:0007669"/>
    <property type="project" value="TreeGrafter"/>
</dbReference>
<feature type="region of interest" description="Disordered" evidence="7">
    <location>
        <begin position="96"/>
        <end position="299"/>
    </location>
</feature>
<reference evidence="8 9" key="1">
    <citation type="journal article" date="2013" name="MBio">
        <title>Genome sequencing of the plant pathogen Taphrina deformans, the causal agent of peach leaf curl.</title>
        <authorList>
            <person name="Cisse O.H."/>
            <person name="Almeida J.M.G.C.F."/>
            <person name="Fonseca A."/>
            <person name="Kumar A.A."/>
            <person name="Salojaervi J."/>
            <person name="Overmyer K."/>
            <person name="Hauser P.M."/>
            <person name="Pagni M."/>
        </authorList>
    </citation>
    <scope>NUCLEOTIDE SEQUENCE [LARGE SCALE GENOMIC DNA]</scope>
    <source>
        <strain evidence="9">PYCC 5710 / ATCC 11124 / CBS 356.35 / IMI 108563 / JCM 9778 / NBRC 8474</strain>
    </source>
</reference>
<accession>R4X697</accession>
<feature type="compositionally biased region" description="Acidic residues" evidence="7">
    <location>
        <begin position="217"/>
        <end position="229"/>
    </location>
</feature>
<feature type="compositionally biased region" description="Basic and acidic residues" evidence="7">
    <location>
        <begin position="320"/>
        <end position="356"/>
    </location>
</feature>
<evidence type="ECO:0000256" key="3">
    <source>
        <dbReference type="ARBA" id="ARBA00022517"/>
    </source>
</evidence>
<gene>
    <name evidence="8" type="ORF">TAPDE_000018</name>
</gene>
<evidence type="ECO:0000256" key="4">
    <source>
        <dbReference type="ARBA" id="ARBA00022552"/>
    </source>
</evidence>
<evidence type="ECO:0000256" key="7">
    <source>
        <dbReference type="SAM" id="MobiDB-lite"/>
    </source>
</evidence>
<evidence type="ECO:0000256" key="5">
    <source>
        <dbReference type="ARBA" id="ARBA00023242"/>
    </source>
</evidence>
<feature type="region of interest" description="Disordered" evidence="7">
    <location>
        <begin position="320"/>
        <end position="473"/>
    </location>
</feature>